<gene>
    <name evidence="1" type="ORF">HNQ52_000685</name>
</gene>
<comment type="caution">
    <text evidence="1">The sequence shown here is derived from an EMBL/GenBank/DDBJ whole genome shotgun (WGS) entry which is preliminary data.</text>
</comment>
<keyword evidence="2" id="KW-1185">Reference proteome</keyword>
<dbReference type="RefSeq" id="WP_183959690.1">
    <property type="nucleotide sequence ID" value="NZ_JACHHP010000001.1"/>
</dbReference>
<evidence type="ECO:0000313" key="1">
    <source>
        <dbReference type="EMBL" id="MBB5207169.1"/>
    </source>
</evidence>
<dbReference type="AlphaFoldDB" id="A0A7W8D3D1"/>
<sequence>MAPRRFRRRWLWLLLPLVALIGFFVLRALLQPERVSAFLLRQAEAATGLSLSLEQPADIGIWPDLHLELIGLTASAPGAAAPLLRAERVEAALPWSALRAETLQLQRLTLVQPRLDLAALQAWLAADDTTGPPAPLRLPQFDAAFAVEDGSVIGDGWELQQLAIALPALRSGEATVLDASGAYVSDTATHGFDLRLSTTPTFGEFDIALVPLSLDIGGTPLQQTRLQLGGELHFSVPDALRFGLATDLATWPAHWPALPLRETSPAVPTSLRIDFSGTTALQGDVDLRVVRGEDSIEGTLAIGDVFAWLGAPDTGPLPPLRGQIAAPRLQIDGIEASGVTLRFSDDETAPAQTDATR</sequence>
<evidence type="ECO:0008006" key="3">
    <source>
        <dbReference type="Google" id="ProtNLM"/>
    </source>
</evidence>
<dbReference type="EMBL" id="JACHHP010000001">
    <property type="protein sequence ID" value="MBB5207169.1"/>
    <property type="molecule type" value="Genomic_DNA"/>
</dbReference>
<accession>A0A7W8D3D1</accession>
<organism evidence="1 2">
    <name type="scientific">Chiayiivirga flava</name>
    <dbReference type="NCBI Taxonomy" id="659595"/>
    <lineage>
        <taxon>Bacteria</taxon>
        <taxon>Pseudomonadati</taxon>
        <taxon>Pseudomonadota</taxon>
        <taxon>Gammaproteobacteria</taxon>
        <taxon>Lysobacterales</taxon>
        <taxon>Lysobacteraceae</taxon>
        <taxon>Chiayiivirga</taxon>
    </lineage>
</organism>
<name>A0A7W8D3D1_9GAMM</name>
<protein>
    <recommendedName>
        <fullName evidence="3">AsmA family protein</fullName>
    </recommendedName>
</protein>
<evidence type="ECO:0000313" key="2">
    <source>
        <dbReference type="Proteomes" id="UP000521199"/>
    </source>
</evidence>
<proteinExistence type="predicted"/>
<dbReference type="Proteomes" id="UP000521199">
    <property type="component" value="Unassembled WGS sequence"/>
</dbReference>
<reference evidence="1 2" key="1">
    <citation type="submission" date="2020-08" db="EMBL/GenBank/DDBJ databases">
        <title>Genomic Encyclopedia of Type Strains, Phase IV (KMG-IV): sequencing the most valuable type-strain genomes for metagenomic binning, comparative biology and taxonomic classification.</title>
        <authorList>
            <person name="Goeker M."/>
        </authorList>
    </citation>
    <scope>NUCLEOTIDE SEQUENCE [LARGE SCALE GENOMIC DNA]</scope>
    <source>
        <strain evidence="1 2">DSM 24163</strain>
    </source>
</reference>